<dbReference type="AlphaFoldDB" id="A0A0C3KGB6"/>
<dbReference type="Proteomes" id="UP000054248">
    <property type="component" value="Unassembled WGS sequence"/>
</dbReference>
<evidence type="ECO:0000313" key="2">
    <source>
        <dbReference type="EMBL" id="KIO20523.1"/>
    </source>
</evidence>
<feature type="signal peptide" evidence="1">
    <location>
        <begin position="1"/>
        <end position="19"/>
    </location>
</feature>
<feature type="chain" id="PRO_5002179356" evidence="1">
    <location>
        <begin position="20"/>
        <end position="52"/>
    </location>
</feature>
<gene>
    <name evidence="2" type="ORF">M407DRAFT_245769</name>
</gene>
<keyword evidence="1" id="KW-0732">Signal</keyword>
<organism evidence="2 3">
    <name type="scientific">Tulasnella calospora MUT 4182</name>
    <dbReference type="NCBI Taxonomy" id="1051891"/>
    <lineage>
        <taxon>Eukaryota</taxon>
        <taxon>Fungi</taxon>
        <taxon>Dikarya</taxon>
        <taxon>Basidiomycota</taxon>
        <taxon>Agaricomycotina</taxon>
        <taxon>Agaricomycetes</taxon>
        <taxon>Cantharellales</taxon>
        <taxon>Tulasnellaceae</taxon>
        <taxon>Tulasnella</taxon>
    </lineage>
</organism>
<protein>
    <submittedName>
        <fullName evidence="2">Uncharacterized protein</fullName>
    </submittedName>
</protein>
<name>A0A0C3KGB6_9AGAM</name>
<reference evidence="3" key="2">
    <citation type="submission" date="2015-01" db="EMBL/GenBank/DDBJ databases">
        <title>Evolutionary Origins and Diversification of the Mycorrhizal Mutualists.</title>
        <authorList>
            <consortium name="DOE Joint Genome Institute"/>
            <consortium name="Mycorrhizal Genomics Consortium"/>
            <person name="Kohler A."/>
            <person name="Kuo A."/>
            <person name="Nagy L.G."/>
            <person name="Floudas D."/>
            <person name="Copeland A."/>
            <person name="Barry K.W."/>
            <person name="Cichocki N."/>
            <person name="Veneault-Fourrey C."/>
            <person name="LaButti K."/>
            <person name="Lindquist E.A."/>
            <person name="Lipzen A."/>
            <person name="Lundell T."/>
            <person name="Morin E."/>
            <person name="Murat C."/>
            <person name="Riley R."/>
            <person name="Ohm R."/>
            <person name="Sun H."/>
            <person name="Tunlid A."/>
            <person name="Henrissat B."/>
            <person name="Grigoriev I.V."/>
            <person name="Hibbett D.S."/>
            <person name="Martin F."/>
        </authorList>
    </citation>
    <scope>NUCLEOTIDE SEQUENCE [LARGE SCALE GENOMIC DNA]</scope>
    <source>
        <strain evidence="3">MUT 4182</strain>
    </source>
</reference>
<dbReference type="EMBL" id="KN823171">
    <property type="protein sequence ID" value="KIO20523.1"/>
    <property type="molecule type" value="Genomic_DNA"/>
</dbReference>
<proteinExistence type="predicted"/>
<sequence length="52" mass="5643">MSLPTWLLMQLFPLRAATCLLPRVGPMIKPVTQSIQVAGNGQSLTFASATER</sequence>
<evidence type="ECO:0000313" key="3">
    <source>
        <dbReference type="Proteomes" id="UP000054248"/>
    </source>
</evidence>
<reference evidence="2 3" key="1">
    <citation type="submission" date="2014-04" db="EMBL/GenBank/DDBJ databases">
        <authorList>
            <consortium name="DOE Joint Genome Institute"/>
            <person name="Kuo A."/>
            <person name="Girlanda M."/>
            <person name="Perotto S."/>
            <person name="Kohler A."/>
            <person name="Nagy L.G."/>
            <person name="Floudas D."/>
            <person name="Copeland A."/>
            <person name="Barry K.W."/>
            <person name="Cichocki N."/>
            <person name="Veneault-Fourrey C."/>
            <person name="LaButti K."/>
            <person name="Lindquist E.A."/>
            <person name="Lipzen A."/>
            <person name="Lundell T."/>
            <person name="Morin E."/>
            <person name="Murat C."/>
            <person name="Sun H."/>
            <person name="Tunlid A."/>
            <person name="Henrissat B."/>
            <person name="Grigoriev I.V."/>
            <person name="Hibbett D.S."/>
            <person name="Martin F."/>
            <person name="Nordberg H.P."/>
            <person name="Cantor M.N."/>
            <person name="Hua S.X."/>
        </authorList>
    </citation>
    <scope>NUCLEOTIDE SEQUENCE [LARGE SCALE GENOMIC DNA]</scope>
    <source>
        <strain evidence="2 3">MUT 4182</strain>
    </source>
</reference>
<evidence type="ECO:0000256" key="1">
    <source>
        <dbReference type="SAM" id="SignalP"/>
    </source>
</evidence>
<accession>A0A0C3KGB6</accession>
<dbReference type="HOGENOM" id="CLU_3089004_0_0_1"/>
<keyword evidence="3" id="KW-1185">Reference proteome</keyword>